<accession>A0A833EA94</accession>
<organism evidence="1 2">
    <name type="scientific">Caldiarchaeum subterraneum</name>
    <dbReference type="NCBI Taxonomy" id="311458"/>
    <lineage>
        <taxon>Archaea</taxon>
        <taxon>Nitrososphaerota</taxon>
        <taxon>Candidatus Caldarchaeales</taxon>
        <taxon>Candidatus Caldarchaeaceae</taxon>
        <taxon>Candidatus Caldarchaeum</taxon>
    </lineage>
</organism>
<dbReference type="Pfam" id="PF13279">
    <property type="entry name" value="4HBT_2"/>
    <property type="match status" value="1"/>
</dbReference>
<proteinExistence type="predicted"/>
<name>A0A833EA94_CALS0</name>
<dbReference type="Proteomes" id="UP000608579">
    <property type="component" value="Unassembled WGS sequence"/>
</dbReference>
<sequence length="140" mass="16120">MPFHRHRVRVRFTETECTGVVNFINYGRWMDEALLDGLTERGLSYDRFGNLYLNGKKLDGVFMLGEYRVRMEKPSKLLDYIDVEITVDEMREKVVVFGALFKDASTGETLAKGSLTYVYVDVKLWKAASIPKELKELIVG</sequence>
<dbReference type="SUPFAM" id="SSF54637">
    <property type="entry name" value="Thioesterase/thiol ester dehydrase-isomerase"/>
    <property type="match status" value="1"/>
</dbReference>
<comment type="caution">
    <text evidence="1">The sequence shown here is derived from an EMBL/GenBank/DDBJ whole genome shotgun (WGS) entry which is preliminary data.</text>
</comment>
<dbReference type="AlphaFoldDB" id="A0A833EA94"/>
<dbReference type="Gene3D" id="3.10.129.10">
    <property type="entry name" value="Hotdog Thioesterase"/>
    <property type="match status" value="1"/>
</dbReference>
<evidence type="ECO:0000313" key="1">
    <source>
        <dbReference type="EMBL" id="HIQ30287.1"/>
    </source>
</evidence>
<protein>
    <recommendedName>
        <fullName evidence="3">Acyl-CoA thioesterase</fullName>
    </recommendedName>
</protein>
<reference evidence="1" key="1">
    <citation type="journal article" date="2020" name="ISME J.">
        <title>Gammaproteobacteria mediating utilization of methyl-, sulfur- and petroleum organic compounds in deep ocean hydrothermal plumes.</title>
        <authorList>
            <person name="Zhou Z."/>
            <person name="Liu Y."/>
            <person name="Pan J."/>
            <person name="Cron B.R."/>
            <person name="Toner B.M."/>
            <person name="Anantharaman K."/>
            <person name="Breier J.A."/>
            <person name="Dick G.J."/>
            <person name="Li M."/>
        </authorList>
    </citation>
    <scope>NUCLEOTIDE SEQUENCE</scope>
    <source>
        <strain evidence="1">SZUA-1515</strain>
    </source>
</reference>
<dbReference type="EMBL" id="DQVM01000134">
    <property type="protein sequence ID" value="HIQ30287.1"/>
    <property type="molecule type" value="Genomic_DNA"/>
</dbReference>
<dbReference type="CDD" id="cd00586">
    <property type="entry name" value="4HBT"/>
    <property type="match status" value="1"/>
</dbReference>
<evidence type="ECO:0000313" key="2">
    <source>
        <dbReference type="Proteomes" id="UP000608579"/>
    </source>
</evidence>
<gene>
    <name evidence="1" type="ORF">EYH45_06960</name>
</gene>
<evidence type="ECO:0008006" key="3">
    <source>
        <dbReference type="Google" id="ProtNLM"/>
    </source>
</evidence>
<dbReference type="InterPro" id="IPR029069">
    <property type="entry name" value="HotDog_dom_sf"/>
</dbReference>